<keyword evidence="3" id="KW-1185">Reference proteome</keyword>
<feature type="region of interest" description="Disordered" evidence="1">
    <location>
        <begin position="268"/>
        <end position="287"/>
    </location>
</feature>
<sequence>MPNRGPVATCTSGENAPQPRGFLVIAGLAIVPRCVTISVAASGQQGQGSVALTLVCALTTHPWTALMGPLGLLAGYSDAPNQFEMSPTPMECPTTLSYEPLSPSCERSRPTVTNARDGVGRSHLQLSPVRNATRVACFLKPAAAAPITVQYGNPDLTKVVRGSGIKACTTHLSSFTAQMRATRFRRPYLQDDMRIRTHIRRRARLIDQPCATSGSSWLDQKPSPRGMFAKGPRSGLSRKPMTSAMWPDDGAAACPSTVACSRRFLRTSTGEGGTAVASQQVDNRSPH</sequence>
<evidence type="ECO:0000313" key="3">
    <source>
        <dbReference type="Proteomes" id="UP000799779"/>
    </source>
</evidence>
<reference evidence="2" key="1">
    <citation type="journal article" date="2020" name="Stud. Mycol.">
        <title>101 Dothideomycetes genomes: a test case for predicting lifestyles and emergence of pathogens.</title>
        <authorList>
            <person name="Haridas S."/>
            <person name="Albert R."/>
            <person name="Binder M."/>
            <person name="Bloem J."/>
            <person name="Labutti K."/>
            <person name="Salamov A."/>
            <person name="Andreopoulos B."/>
            <person name="Baker S."/>
            <person name="Barry K."/>
            <person name="Bills G."/>
            <person name="Bluhm B."/>
            <person name="Cannon C."/>
            <person name="Castanera R."/>
            <person name="Culley D."/>
            <person name="Daum C."/>
            <person name="Ezra D."/>
            <person name="Gonzalez J."/>
            <person name="Henrissat B."/>
            <person name="Kuo A."/>
            <person name="Liang C."/>
            <person name="Lipzen A."/>
            <person name="Lutzoni F."/>
            <person name="Magnuson J."/>
            <person name="Mondo S."/>
            <person name="Nolan M."/>
            <person name="Ohm R."/>
            <person name="Pangilinan J."/>
            <person name="Park H.-J."/>
            <person name="Ramirez L."/>
            <person name="Alfaro M."/>
            <person name="Sun H."/>
            <person name="Tritt A."/>
            <person name="Yoshinaga Y."/>
            <person name="Zwiers L.-H."/>
            <person name="Turgeon B."/>
            <person name="Goodwin S."/>
            <person name="Spatafora J."/>
            <person name="Crous P."/>
            <person name="Grigoriev I."/>
        </authorList>
    </citation>
    <scope>NUCLEOTIDE SEQUENCE</scope>
    <source>
        <strain evidence="2">CBS 123094</strain>
    </source>
</reference>
<organism evidence="2 3">
    <name type="scientific">Amniculicola lignicola CBS 123094</name>
    <dbReference type="NCBI Taxonomy" id="1392246"/>
    <lineage>
        <taxon>Eukaryota</taxon>
        <taxon>Fungi</taxon>
        <taxon>Dikarya</taxon>
        <taxon>Ascomycota</taxon>
        <taxon>Pezizomycotina</taxon>
        <taxon>Dothideomycetes</taxon>
        <taxon>Pleosporomycetidae</taxon>
        <taxon>Pleosporales</taxon>
        <taxon>Amniculicolaceae</taxon>
        <taxon>Amniculicola</taxon>
    </lineage>
</organism>
<gene>
    <name evidence="2" type="ORF">P154DRAFT_569612</name>
</gene>
<dbReference type="AlphaFoldDB" id="A0A6A5WZG4"/>
<evidence type="ECO:0000313" key="2">
    <source>
        <dbReference type="EMBL" id="KAF2006917.1"/>
    </source>
</evidence>
<feature type="compositionally biased region" description="Polar residues" evidence="1">
    <location>
        <begin position="276"/>
        <end position="287"/>
    </location>
</feature>
<evidence type="ECO:0000256" key="1">
    <source>
        <dbReference type="SAM" id="MobiDB-lite"/>
    </source>
</evidence>
<dbReference type="EMBL" id="ML977558">
    <property type="protein sequence ID" value="KAF2006917.1"/>
    <property type="molecule type" value="Genomic_DNA"/>
</dbReference>
<proteinExistence type="predicted"/>
<feature type="region of interest" description="Disordered" evidence="1">
    <location>
        <begin position="212"/>
        <end position="240"/>
    </location>
</feature>
<name>A0A6A5WZG4_9PLEO</name>
<accession>A0A6A5WZG4</accession>
<protein>
    <submittedName>
        <fullName evidence="2">Uncharacterized protein</fullName>
    </submittedName>
</protein>
<dbReference type="Proteomes" id="UP000799779">
    <property type="component" value="Unassembled WGS sequence"/>
</dbReference>